<dbReference type="Pfam" id="PF13573">
    <property type="entry name" value="SprB"/>
    <property type="match status" value="1"/>
</dbReference>
<sequence>DFFASNTFNITDTGASQTITVTVRDDNGCLDTTNVTIDPLPTITDVTVAQITAITCSNDETARVTVTGGSGDFTFELLPGGPVQSLASQTADFDLTAPGDYTFRVTDNVTGCYFTTLPYTIAPYDLIEVVATAITPVTCFGDSDGVMEINVTDYTGNYSYEVFNSDGTTTALTNTGVAPGVLSIPGLSAGNFYVVLTATDTPFCPATSNTVTIGSPNAALSLVEVSNSNANCNIGAQVAVNASGGTPGYEYAFVPTTTSPTGLFTTSASAVLTPATYPSDYDVYVRDSRGCSTFITITVNEDPMPTVTAPVYATDQCTSNGTSYTFDVVGTGVAPLEYSV</sequence>
<organism evidence="1 2">
    <name type="scientific">Maribacter arenosus</name>
    <dbReference type="NCBI Taxonomy" id="1854708"/>
    <lineage>
        <taxon>Bacteria</taxon>
        <taxon>Pseudomonadati</taxon>
        <taxon>Bacteroidota</taxon>
        <taxon>Flavobacteriia</taxon>
        <taxon>Flavobacteriales</taxon>
        <taxon>Flavobacteriaceae</taxon>
        <taxon>Maribacter</taxon>
    </lineage>
</organism>
<feature type="non-terminal residue" evidence="1">
    <location>
        <position position="1"/>
    </location>
</feature>
<protein>
    <recommendedName>
        <fullName evidence="3">SprB repeat-containing protein</fullName>
    </recommendedName>
</protein>
<comment type="caution">
    <text evidence="1">The sequence shown here is derived from an EMBL/GenBank/DDBJ whole genome shotgun (WGS) entry which is preliminary data.</text>
</comment>
<proteinExistence type="predicted"/>
<accession>A0ABR7VG97</accession>
<feature type="non-terminal residue" evidence="1">
    <location>
        <position position="340"/>
    </location>
</feature>
<dbReference type="EMBL" id="JABTCG010000024">
    <property type="protein sequence ID" value="MBD0852664.1"/>
    <property type="molecule type" value="Genomic_DNA"/>
</dbReference>
<keyword evidence="2" id="KW-1185">Reference proteome</keyword>
<evidence type="ECO:0000313" key="1">
    <source>
        <dbReference type="EMBL" id="MBD0852664.1"/>
    </source>
</evidence>
<dbReference type="InterPro" id="IPR025667">
    <property type="entry name" value="SprB_repeat"/>
</dbReference>
<evidence type="ECO:0000313" key="2">
    <source>
        <dbReference type="Proteomes" id="UP000598350"/>
    </source>
</evidence>
<evidence type="ECO:0008006" key="3">
    <source>
        <dbReference type="Google" id="ProtNLM"/>
    </source>
</evidence>
<name>A0ABR7VG97_9FLAO</name>
<gene>
    <name evidence="1" type="ORF">HPE63_18485</name>
</gene>
<dbReference type="Proteomes" id="UP000598350">
    <property type="component" value="Unassembled WGS sequence"/>
</dbReference>
<reference evidence="1 2" key="1">
    <citation type="submission" date="2020-05" db="EMBL/GenBank/DDBJ databases">
        <title>The draft genome sequence of Maribacter arenosus CAU 1321.</title>
        <authorList>
            <person name="Mu L."/>
        </authorList>
    </citation>
    <scope>NUCLEOTIDE SEQUENCE [LARGE SCALE GENOMIC DNA]</scope>
    <source>
        <strain evidence="1 2">CAU 1321</strain>
    </source>
</reference>